<evidence type="ECO:0000313" key="2">
    <source>
        <dbReference type="Proteomes" id="UP000236649"/>
    </source>
</evidence>
<dbReference type="Proteomes" id="UP000236649">
    <property type="component" value="Chromosome 5"/>
</dbReference>
<dbReference type="AlphaFoldDB" id="A0AAN1JMM9"/>
<name>A0AAN1JMM9_9BURK</name>
<reference evidence="1 2" key="1">
    <citation type="submission" date="2018-01" db="EMBL/GenBank/DDBJ databases">
        <title>Species boundaries and ecological features among Paraburkholderia terrae DSMZ17804T, P. hospita DSMZ17164T and P. caribensis DSMZ13236T.</title>
        <authorList>
            <person name="Pratama A.A."/>
        </authorList>
    </citation>
    <scope>NUCLEOTIDE SEQUENCE [LARGE SCALE GENOMIC DNA]</scope>
    <source>
        <strain evidence="1 2">DSM 17164</strain>
    </source>
</reference>
<accession>A0AAN1JMM9</accession>
<protein>
    <submittedName>
        <fullName evidence="1">Uncharacterized protein</fullName>
    </submittedName>
</protein>
<proteinExistence type="predicted"/>
<evidence type="ECO:0000313" key="1">
    <source>
        <dbReference type="EMBL" id="AUT76560.1"/>
    </source>
</evidence>
<sequence>MDARMRLNNRPHVRQALPPSDIQAAWRILSCGEQVTALFHRMSRLIQSMHDGFLHGGQAFM</sequence>
<organism evidence="1 2">
    <name type="scientific">Paraburkholderia hospita</name>
    <dbReference type="NCBI Taxonomy" id="169430"/>
    <lineage>
        <taxon>Bacteria</taxon>
        <taxon>Pseudomonadati</taxon>
        <taxon>Pseudomonadota</taxon>
        <taxon>Betaproteobacteria</taxon>
        <taxon>Burkholderiales</taxon>
        <taxon>Burkholderiaceae</taxon>
        <taxon>Paraburkholderia</taxon>
    </lineage>
</organism>
<dbReference type="KEGG" id="phs:C2L64_51375"/>
<dbReference type="EMBL" id="CP026109">
    <property type="protein sequence ID" value="AUT76560.1"/>
    <property type="molecule type" value="Genomic_DNA"/>
</dbReference>
<gene>
    <name evidence="1" type="ORF">C2L64_51375</name>
</gene>